<protein>
    <submittedName>
        <fullName evidence="5">ABC-type sugar transport system, ATPase component</fullName>
    </submittedName>
</protein>
<dbReference type="AlphaFoldDB" id="A0A031FM30"/>
<dbReference type="GO" id="GO:0005524">
    <property type="term" value="F:ATP binding"/>
    <property type="evidence" value="ECO:0007669"/>
    <property type="project" value="UniProtKB-KW"/>
</dbReference>
<keyword evidence="6" id="KW-1185">Reference proteome</keyword>
<dbReference type="InterPro" id="IPR003593">
    <property type="entry name" value="AAA+_ATPase"/>
</dbReference>
<dbReference type="InterPro" id="IPR027417">
    <property type="entry name" value="P-loop_NTPase"/>
</dbReference>
<dbReference type="Proteomes" id="UP000024001">
    <property type="component" value="Unassembled WGS sequence"/>
</dbReference>
<dbReference type="PROSITE" id="PS50893">
    <property type="entry name" value="ABC_TRANSPORTER_2"/>
    <property type="match status" value="1"/>
</dbReference>
<evidence type="ECO:0000313" key="5">
    <source>
        <dbReference type="EMBL" id="EZP25236.1"/>
    </source>
</evidence>
<accession>A0A031FM30</accession>
<dbReference type="Pfam" id="PF00005">
    <property type="entry name" value="ABC_tran"/>
    <property type="match status" value="1"/>
</dbReference>
<keyword evidence="3" id="KW-0067">ATP-binding</keyword>
<proteinExistence type="predicted"/>
<dbReference type="OrthoDB" id="9112331at2"/>
<evidence type="ECO:0000313" key="6">
    <source>
        <dbReference type="Proteomes" id="UP000024001"/>
    </source>
</evidence>
<dbReference type="InterPro" id="IPR003439">
    <property type="entry name" value="ABC_transporter-like_ATP-bd"/>
</dbReference>
<keyword evidence="2" id="KW-0547">Nucleotide-binding</keyword>
<dbReference type="PATRIC" id="fig|273677.3.peg.2659"/>
<evidence type="ECO:0000256" key="3">
    <source>
        <dbReference type="ARBA" id="ARBA00022840"/>
    </source>
</evidence>
<dbReference type="eggNOG" id="COG3842">
    <property type="taxonomic scope" value="Bacteria"/>
</dbReference>
<feature type="domain" description="ABC transporter" evidence="4">
    <location>
        <begin position="1"/>
        <end position="236"/>
    </location>
</feature>
<dbReference type="PANTHER" id="PTHR42781">
    <property type="entry name" value="SPERMIDINE/PUTRESCINE IMPORT ATP-BINDING PROTEIN POTA"/>
    <property type="match status" value="1"/>
</dbReference>
<dbReference type="SUPFAM" id="SSF52540">
    <property type="entry name" value="P-loop containing nucleoside triphosphate hydrolases"/>
    <property type="match status" value="1"/>
</dbReference>
<evidence type="ECO:0000259" key="4">
    <source>
        <dbReference type="PROSITE" id="PS50893"/>
    </source>
</evidence>
<dbReference type="PROSITE" id="PS00211">
    <property type="entry name" value="ABC_TRANSPORTER_1"/>
    <property type="match status" value="1"/>
</dbReference>
<evidence type="ECO:0000256" key="1">
    <source>
        <dbReference type="ARBA" id="ARBA00022448"/>
    </source>
</evidence>
<dbReference type="EMBL" id="JFYO01000011">
    <property type="protein sequence ID" value="EZP25236.1"/>
    <property type="molecule type" value="Genomic_DNA"/>
</dbReference>
<dbReference type="RefSeq" id="WP_052009516.1">
    <property type="nucleotide sequence ID" value="NZ_JFYO01000011.1"/>
</dbReference>
<dbReference type="InterPro" id="IPR008995">
    <property type="entry name" value="Mo/tungstate-bd_C_term_dom"/>
</dbReference>
<dbReference type="PANTHER" id="PTHR42781:SF4">
    <property type="entry name" value="SPERMIDINE_PUTRESCINE IMPORT ATP-BINDING PROTEIN POTA"/>
    <property type="match status" value="1"/>
</dbReference>
<name>A0A031FM30_9MICO</name>
<comment type="caution">
    <text evidence="5">The sequence shown here is derived from an EMBL/GenBank/DDBJ whole genome shotgun (WGS) entry which is preliminary data.</text>
</comment>
<keyword evidence="1" id="KW-0813">Transport</keyword>
<reference evidence="5 6" key="1">
    <citation type="submission" date="2014-03" db="EMBL/GenBank/DDBJ databases">
        <title>Draft Genome Sequences of 13 Willow Endophytes.</title>
        <authorList>
            <person name="Gan H.Y."/>
            <person name="Gan H.M."/>
            <person name="Savka M.A."/>
            <person name="Hudson A.O."/>
        </authorList>
    </citation>
    <scope>NUCLEOTIDE SEQUENCE [LARGE SCALE GENOMIC DNA]</scope>
    <source>
        <strain evidence="5 6">RIT293</strain>
    </source>
</reference>
<dbReference type="SMART" id="SM00382">
    <property type="entry name" value="AAA"/>
    <property type="match status" value="1"/>
</dbReference>
<dbReference type="SUPFAM" id="SSF50331">
    <property type="entry name" value="MOP-like"/>
    <property type="match status" value="1"/>
</dbReference>
<organism evidence="5 6">
    <name type="scientific">Microbacterium oleivorans</name>
    <dbReference type="NCBI Taxonomy" id="273677"/>
    <lineage>
        <taxon>Bacteria</taxon>
        <taxon>Bacillati</taxon>
        <taxon>Actinomycetota</taxon>
        <taxon>Actinomycetes</taxon>
        <taxon>Micrococcales</taxon>
        <taxon>Microbacteriaceae</taxon>
        <taxon>Microbacterium</taxon>
    </lineage>
</organism>
<evidence type="ECO:0000256" key="2">
    <source>
        <dbReference type="ARBA" id="ARBA00022741"/>
    </source>
</evidence>
<dbReference type="Gene3D" id="3.40.50.300">
    <property type="entry name" value="P-loop containing nucleotide triphosphate hydrolases"/>
    <property type="match status" value="1"/>
</dbReference>
<dbReference type="GO" id="GO:0016887">
    <property type="term" value="F:ATP hydrolysis activity"/>
    <property type="evidence" value="ECO:0007669"/>
    <property type="project" value="InterPro"/>
</dbReference>
<dbReference type="InterPro" id="IPR017871">
    <property type="entry name" value="ABC_transporter-like_CS"/>
</dbReference>
<keyword evidence="5" id="KW-0762">Sugar transport</keyword>
<gene>
    <name evidence="5" type="ORF">BW34_02689</name>
</gene>
<dbReference type="InterPro" id="IPR050093">
    <property type="entry name" value="ABC_SmlMolc_Importer"/>
</dbReference>
<sequence length="346" mass="35537">MSGLRAHVVVDRPRFRVDVALDAAAGETVAIMGPSGAGKSTLLDALAGLVPLNGGEVVVAERAVERAAAPRVHTPPMHRGVVLLGQDPRLFPHLSARENVAFGPRAAGTAAAQARADADAWLDRVGLGGLGSRIPRELSGGEQQRVAIARALAASPRVVLLDEPLVALDPVTASEIRGMLREQLVGVTTVAVTHDAGDAVALAERLFVIEAGALVQSGPVRQVLAAPASAFVASVADMNRMPGVSAGGGWTDAAGRVLTSADAALALADGVALAAVFRPRDVRIVGGAGSNVWAATVVRVEPTVAGMRVHTSAGMVDVSHATVSWSPGESVWLQVDPSRVRFVRLS</sequence>